<protein>
    <submittedName>
        <fullName evidence="7">Uncharacterized protein</fullName>
    </submittedName>
</protein>
<feature type="transmembrane region" description="Helical" evidence="6">
    <location>
        <begin position="46"/>
        <end position="65"/>
    </location>
</feature>
<accession>A0A2T2WFX8</accession>
<feature type="transmembrane region" description="Helical" evidence="6">
    <location>
        <begin position="321"/>
        <end position="341"/>
    </location>
</feature>
<gene>
    <name evidence="7" type="ORF">C7B45_12000</name>
</gene>
<feature type="transmembrane region" description="Helical" evidence="6">
    <location>
        <begin position="137"/>
        <end position="161"/>
    </location>
</feature>
<proteinExistence type="predicted"/>
<feature type="transmembrane region" description="Helical" evidence="6">
    <location>
        <begin position="371"/>
        <end position="389"/>
    </location>
</feature>
<dbReference type="PANTHER" id="PTHR30250:SF11">
    <property type="entry name" value="O-ANTIGEN TRANSPORTER-RELATED"/>
    <property type="match status" value="1"/>
</dbReference>
<dbReference type="PANTHER" id="PTHR30250">
    <property type="entry name" value="PST FAMILY PREDICTED COLANIC ACID TRANSPORTER"/>
    <property type="match status" value="1"/>
</dbReference>
<evidence type="ECO:0000256" key="5">
    <source>
        <dbReference type="ARBA" id="ARBA00023136"/>
    </source>
</evidence>
<evidence type="ECO:0000313" key="7">
    <source>
        <dbReference type="EMBL" id="PSR21142.1"/>
    </source>
</evidence>
<feature type="transmembrane region" description="Helical" evidence="6">
    <location>
        <begin position="12"/>
        <end position="34"/>
    </location>
</feature>
<name>A0A2T2WFX8_9FIRM</name>
<feature type="transmembrane region" description="Helical" evidence="6">
    <location>
        <begin position="346"/>
        <end position="365"/>
    </location>
</feature>
<feature type="transmembrane region" description="Helical" evidence="6">
    <location>
        <begin position="167"/>
        <end position="186"/>
    </location>
</feature>
<organism evidence="7 8">
    <name type="scientific">Sulfobacillus acidophilus</name>
    <dbReference type="NCBI Taxonomy" id="53633"/>
    <lineage>
        <taxon>Bacteria</taxon>
        <taxon>Bacillati</taxon>
        <taxon>Bacillota</taxon>
        <taxon>Clostridia</taxon>
        <taxon>Eubacteriales</taxon>
        <taxon>Clostridiales Family XVII. Incertae Sedis</taxon>
        <taxon>Sulfobacillus</taxon>
    </lineage>
</organism>
<evidence type="ECO:0000256" key="4">
    <source>
        <dbReference type="ARBA" id="ARBA00022989"/>
    </source>
</evidence>
<comment type="subcellular location">
    <subcellularLocation>
        <location evidence="1">Cell membrane</location>
        <topology evidence="1">Multi-pass membrane protein</topology>
    </subcellularLocation>
</comment>
<keyword evidence="4 6" id="KW-1133">Transmembrane helix</keyword>
<feature type="transmembrane region" description="Helical" evidence="6">
    <location>
        <begin position="273"/>
        <end position="295"/>
    </location>
</feature>
<keyword evidence="5 6" id="KW-0472">Membrane</keyword>
<feature type="transmembrane region" description="Helical" evidence="6">
    <location>
        <begin position="111"/>
        <end position="130"/>
    </location>
</feature>
<evidence type="ECO:0000256" key="1">
    <source>
        <dbReference type="ARBA" id="ARBA00004651"/>
    </source>
</evidence>
<feature type="transmembrane region" description="Helical" evidence="6">
    <location>
        <begin position="77"/>
        <end position="96"/>
    </location>
</feature>
<dbReference type="GO" id="GO:0005886">
    <property type="term" value="C:plasma membrane"/>
    <property type="evidence" value="ECO:0007669"/>
    <property type="project" value="UniProtKB-SubCell"/>
</dbReference>
<evidence type="ECO:0000256" key="6">
    <source>
        <dbReference type="SAM" id="Phobius"/>
    </source>
</evidence>
<keyword evidence="2" id="KW-1003">Cell membrane</keyword>
<dbReference type="Proteomes" id="UP000241848">
    <property type="component" value="Unassembled WGS sequence"/>
</dbReference>
<reference evidence="7 8" key="1">
    <citation type="journal article" date="2014" name="BMC Genomics">
        <title>Comparison of environmental and isolate Sulfobacillus genomes reveals diverse carbon, sulfur, nitrogen, and hydrogen metabolisms.</title>
        <authorList>
            <person name="Justice N.B."/>
            <person name="Norman A."/>
            <person name="Brown C.T."/>
            <person name="Singh A."/>
            <person name="Thomas B.C."/>
            <person name="Banfield J.F."/>
        </authorList>
    </citation>
    <scope>NUCLEOTIDE SEQUENCE [LARGE SCALE GENOMIC DNA]</scope>
    <source>
        <strain evidence="7">AMDSBA3</strain>
    </source>
</reference>
<dbReference type="AlphaFoldDB" id="A0A2T2WFX8"/>
<dbReference type="InterPro" id="IPR050833">
    <property type="entry name" value="Poly_Biosynth_Transport"/>
</dbReference>
<sequence>MRGTSRFWSDNAVLGLATGVAGLFNTAYSVLLAHLMGPDNYGRIGALNNLVSLFLLPLPIIGLAAIRVGRQAHQERLMFGISVGLGVFIFLLSLGLSPTLAHTLHVPADLIVLYCSSVILSFAYALYIGYLERARQYGMVGLLLVLASAASVGAVVVSVTWGHRFPIFWLGVWQSVAVVVTFGLAVQLTRRVPMLAPGRLRREVIWTTLGVGTLEALWSFTDVLFAKAHLSTANAGLYTGLSTIGQSLPFLVASLATVMLTAVLDEPHRRRAYLVRTLMATVGLGILFVGILLLFPRLVVELALGRAFVALVPLVQRYSDAMMALSLVLVFATYGVAVGVYRTTAAAGLGTLTWIMLLAGAHTMSALVDRTLIAMVGTLMLVGLTFWTGRGRKSLTHTSTDPIL</sequence>
<evidence type="ECO:0000256" key="3">
    <source>
        <dbReference type="ARBA" id="ARBA00022692"/>
    </source>
</evidence>
<evidence type="ECO:0000256" key="2">
    <source>
        <dbReference type="ARBA" id="ARBA00022475"/>
    </source>
</evidence>
<keyword evidence="3 6" id="KW-0812">Transmembrane</keyword>
<dbReference type="EMBL" id="PXYV01000041">
    <property type="protein sequence ID" value="PSR21142.1"/>
    <property type="molecule type" value="Genomic_DNA"/>
</dbReference>
<evidence type="ECO:0000313" key="8">
    <source>
        <dbReference type="Proteomes" id="UP000241848"/>
    </source>
</evidence>
<feature type="transmembrane region" description="Helical" evidence="6">
    <location>
        <begin position="206"/>
        <end position="226"/>
    </location>
</feature>
<feature type="transmembrane region" description="Helical" evidence="6">
    <location>
        <begin position="246"/>
        <end position="264"/>
    </location>
</feature>
<comment type="caution">
    <text evidence="7">The sequence shown here is derived from an EMBL/GenBank/DDBJ whole genome shotgun (WGS) entry which is preliminary data.</text>
</comment>